<evidence type="ECO:0008006" key="3">
    <source>
        <dbReference type="Google" id="ProtNLM"/>
    </source>
</evidence>
<evidence type="ECO:0000313" key="1">
    <source>
        <dbReference type="EMBL" id="KAL0479548.1"/>
    </source>
</evidence>
<comment type="caution">
    <text evidence="1">The sequence shown here is derived from an EMBL/GenBank/DDBJ whole genome shotgun (WGS) entry which is preliminary data.</text>
</comment>
<dbReference type="AlphaFoldDB" id="A0AAW2YRG9"/>
<protein>
    <recommendedName>
        <fullName evidence="3">BRCT domain-containing protein</fullName>
    </recommendedName>
</protein>
<sequence length="404" mass="46489">MTTNQNTSWAHYHNENPQDIIIPREHHIVRTSDGIYNDVIEYVPNFIQKRAADRFRDVWLRVEDEGIFKAERNPTRGGTACLCIGLSFEKHTNRISQSKHLRMLKESKYYEEAKQSLIEICSFVKEELQREYAVLWRDLQASIERLPEDAKKSLCVPFFPQVFVNLYNAKSIDHLDKNDSDVASGYLLCFKSDDCRGGELYFSQAKIQYNVQHGDLVRAVYKKLYHKTLPIFCGRRISVVVPFHQRTLSYNLPTMVHRPEGILSGTTFHVLGRSPNKDNVITVLNMHGALVYDGSSTHMRKPCQSDNHDFGSIIAISLSTSSSKKSSNLRTCLKLGIPIVEESFINFIYEHKKLPETLNPFLLNTEFLQEVEQPNPTSVPSVDTIYQQASNLDINMIMYNFPFN</sequence>
<name>A0AAW2YRG9_9EUKA</name>
<proteinExistence type="predicted"/>
<gene>
    <name evidence="1" type="ORF">AKO1_007753</name>
</gene>
<keyword evidence="2" id="KW-1185">Reference proteome</keyword>
<evidence type="ECO:0000313" key="2">
    <source>
        <dbReference type="Proteomes" id="UP001431209"/>
    </source>
</evidence>
<dbReference type="EMBL" id="JAOPGA020000576">
    <property type="protein sequence ID" value="KAL0479548.1"/>
    <property type="molecule type" value="Genomic_DNA"/>
</dbReference>
<dbReference type="Gene3D" id="3.60.130.30">
    <property type="match status" value="1"/>
</dbReference>
<reference evidence="1 2" key="1">
    <citation type="submission" date="2024-03" db="EMBL/GenBank/DDBJ databases">
        <title>The Acrasis kona genome and developmental transcriptomes reveal deep origins of eukaryotic multicellular pathways.</title>
        <authorList>
            <person name="Sheikh S."/>
            <person name="Fu C.-J."/>
            <person name="Brown M.W."/>
            <person name="Baldauf S.L."/>
        </authorList>
    </citation>
    <scope>NUCLEOTIDE SEQUENCE [LARGE SCALE GENOMIC DNA]</scope>
    <source>
        <strain evidence="1 2">ATCC MYA-3509</strain>
    </source>
</reference>
<dbReference type="Proteomes" id="UP001431209">
    <property type="component" value="Unassembled WGS sequence"/>
</dbReference>
<accession>A0AAW2YRG9</accession>
<organism evidence="1 2">
    <name type="scientific">Acrasis kona</name>
    <dbReference type="NCBI Taxonomy" id="1008807"/>
    <lineage>
        <taxon>Eukaryota</taxon>
        <taxon>Discoba</taxon>
        <taxon>Heterolobosea</taxon>
        <taxon>Tetramitia</taxon>
        <taxon>Eutetramitia</taxon>
        <taxon>Acrasidae</taxon>
        <taxon>Acrasis</taxon>
    </lineage>
</organism>